<keyword evidence="4" id="KW-1185">Reference proteome</keyword>
<dbReference type="AlphaFoldDB" id="A0A2P6S9H9"/>
<feature type="region of interest" description="Disordered" evidence="1">
    <location>
        <begin position="39"/>
        <end position="69"/>
    </location>
</feature>
<dbReference type="EMBL" id="PDCK01000039">
    <property type="protein sequence ID" value="PRQ55347.1"/>
    <property type="molecule type" value="Genomic_DNA"/>
</dbReference>
<feature type="compositionally biased region" description="Polar residues" evidence="1">
    <location>
        <begin position="51"/>
        <end position="69"/>
    </location>
</feature>
<reference evidence="3 4" key="1">
    <citation type="journal article" date="2018" name="Nat. Genet.">
        <title>The Rosa genome provides new insights in the design of modern roses.</title>
        <authorList>
            <person name="Bendahmane M."/>
        </authorList>
    </citation>
    <scope>NUCLEOTIDE SEQUENCE [LARGE SCALE GENOMIC DNA]</scope>
    <source>
        <strain evidence="4">cv. Old Blush</strain>
    </source>
</reference>
<proteinExistence type="predicted"/>
<feature type="domain" description="OTU" evidence="2">
    <location>
        <begin position="77"/>
        <end position="111"/>
    </location>
</feature>
<dbReference type="InterPro" id="IPR003323">
    <property type="entry name" value="OTU_dom"/>
</dbReference>
<accession>A0A2P6S9H9</accession>
<dbReference type="Gramene" id="PRQ55347">
    <property type="protein sequence ID" value="PRQ55347"/>
    <property type="gene ID" value="RchiOBHm_Chr1g0323591"/>
</dbReference>
<gene>
    <name evidence="3" type="ORF">RchiOBHm_Chr1g0323591</name>
</gene>
<dbReference type="PROSITE" id="PS50802">
    <property type="entry name" value="OTU"/>
    <property type="match status" value="1"/>
</dbReference>
<name>A0A2P6S9H9_ROSCH</name>
<evidence type="ECO:0000313" key="3">
    <source>
        <dbReference type="EMBL" id="PRQ55347.1"/>
    </source>
</evidence>
<evidence type="ECO:0000313" key="4">
    <source>
        <dbReference type="Proteomes" id="UP000238479"/>
    </source>
</evidence>
<evidence type="ECO:0000259" key="2">
    <source>
        <dbReference type="PROSITE" id="PS50802"/>
    </source>
</evidence>
<evidence type="ECO:0000256" key="1">
    <source>
        <dbReference type="SAM" id="MobiDB-lite"/>
    </source>
</evidence>
<dbReference type="Proteomes" id="UP000238479">
    <property type="component" value="Chromosome 1"/>
</dbReference>
<comment type="caution">
    <text evidence="3">The sequence shown here is derived from an EMBL/GenBank/DDBJ whole genome shotgun (WGS) entry which is preliminary data.</text>
</comment>
<protein>
    <submittedName>
        <fullName evidence="3">Putative OTU domain-containing protein</fullName>
    </submittedName>
</protein>
<organism evidence="3 4">
    <name type="scientific">Rosa chinensis</name>
    <name type="common">China rose</name>
    <dbReference type="NCBI Taxonomy" id="74649"/>
    <lineage>
        <taxon>Eukaryota</taxon>
        <taxon>Viridiplantae</taxon>
        <taxon>Streptophyta</taxon>
        <taxon>Embryophyta</taxon>
        <taxon>Tracheophyta</taxon>
        <taxon>Spermatophyta</taxon>
        <taxon>Magnoliopsida</taxon>
        <taxon>eudicotyledons</taxon>
        <taxon>Gunneridae</taxon>
        <taxon>Pentapetalae</taxon>
        <taxon>rosids</taxon>
        <taxon>fabids</taxon>
        <taxon>Rosales</taxon>
        <taxon>Rosaceae</taxon>
        <taxon>Rosoideae</taxon>
        <taxon>Rosoideae incertae sedis</taxon>
        <taxon>Rosa</taxon>
    </lineage>
</organism>
<sequence length="111" mass="12390">MIMSIPFQKFGVETYNVEKGFTLGLHFFSESLCIKPTSPAAFQQEKPPSKSPSTVTQYQAYPSQSTSPKTGLATYDLSELQIEGDANCQFRAIAYQFFAIQTTISMLESRN</sequence>